<evidence type="ECO:0000256" key="4">
    <source>
        <dbReference type="ARBA" id="ARBA00022692"/>
    </source>
</evidence>
<dbReference type="RefSeq" id="WP_229925723.1">
    <property type="nucleotide sequence ID" value="NZ_BNBT01000050.1"/>
</dbReference>
<evidence type="ECO:0000256" key="3">
    <source>
        <dbReference type="ARBA" id="ARBA00022475"/>
    </source>
</evidence>
<name>A0A918ZR17_9ACTN</name>
<dbReference type="PANTHER" id="PTHR43163:SF6">
    <property type="entry name" value="DIPEPTIDE TRANSPORT SYSTEM PERMEASE PROTEIN DPPB-RELATED"/>
    <property type="match status" value="1"/>
</dbReference>
<feature type="transmembrane region" description="Helical" evidence="7">
    <location>
        <begin position="275"/>
        <end position="297"/>
    </location>
</feature>
<dbReference type="Pfam" id="PF19300">
    <property type="entry name" value="BPD_transp_1_N"/>
    <property type="match status" value="1"/>
</dbReference>
<keyword evidence="5 7" id="KW-1133">Transmembrane helix</keyword>
<feature type="transmembrane region" description="Helical" evidence="7">
    <location>
        <begin position="170"/>
        <end position="193"/>
    </location>
</feature>
<dbReference type="PANTHER" id="PTHR43163">
    <property type="entry name" value="DIPEPTIDE TRANSPORT SYSTEM PERMEASE PROTEIN DPPB-RELATED"/>
    <property type="match status" value="1"/>
</dbReference>
<feature type="transmembrane region" description="Helical" evidence="7">
    <location>
        <begin position="317"/>
        <end position="343"/>
    </location>
</feature>
<organism evidence="9 10">
    <name type="scientific">Streptomyces longispororuber</name>
    <dbReference type="NCBI Taxonomy" id="68230"/>
    <lineage>
        <taxon>Bacteria</taxon>
        <taxon>Bacillati</taxon>
        <taxon>Actinomycetota</taxon>
        <taxon>Actinomycetes</taxon>
        <taxon>Kitasatosporales</taxon>
        <taxon>Streptomycetaceae</taxon>
        <taxon>Streptomyces</taxon>
    </lineage>
</organism>
<reference evidence="9" key="1">
    <citation type="journal article" date="2014" name="Int. J. Syst. Evol. Microbiol.">
        <title>Complete genome sequence of Corynebacterium casei LMG S-19264T (=DSM 44701T), isolated from a smear-ripened cheese.</title>
        <authorList>
            <consortium name="US DOE Joint Genome Institute (JGI-PGF)"/>
            <person name="Walter F."/>
            <person name="Albersmeier A."/>
            <person name="Kalinowski J."/>
            <person name="Ruckert C."/>
        </authorList>
    </citation>
    <scope>NUCLEOTIDE SEQUENCE</scope>
    <source>
        <strain evidence="9">JCM 4784</strain>
    </source>
</reference>
<dbReference type="InterPro" id="IPR000515">
    <property type="entry name" value="MetI-like"/>
</dbReference>
<keyword evidence="2 7" id="KW-0813">Transport</keyword>
<proteinExistence type="inferred from homology"/>
<keyword evidence="3" id="KW-1003">Cell membrane</keyword>
<dbReference type="AlphaFoldDB" id="A0A918ZR17"/>
<dbReference type="Proteomes" id="UP000608024">
    <property type="component" value="Unassembled WGS sequence"/>
</dbReference>
<dbReference type="Pfam" id="PF00528">
    <property type="entry name" value="BPD_transp_1"/>
    <property type="match status" value="1"/>
</dbReference>
<feature type="domain" description="ABC transmembrane type-1" evidence="8">
    <location>
        <begin position="131"/>
        <end position="340"/>
    </location>
</feature>
<keyword evidence="4 7" id="KW-0812">Transmembrane</keyword>
<protein>
    <submittedName>
        <fullName evidence="9">ABC transporter permease</fullName>
    </submittedName>
</protein>
<dbReference type="CDD" id="cd06261">
    <property type="entry name" value="TM_PBP2"/>
    <property type="match status" value="1"/>
</dbReference>
<comment type="subcellular location">
    <subcellularLocation>
        <location evidence="1 7">Cell membrane</location>
        <topology evidence="1 7">Multi-pass membrane protein</topology>
    </subcellularLocation>
</comment>
<evidence type="ECO:0000256" key="5">
    <source>
        <dbReference type="ARBA" id="ARBA00022989"/>
    </source>
</evidence>
<dbReference type="Gene3D" id="1.10.3720.10">
    <property type="entry name" value="MetI-like"/>
    <property type="match status" value="1"/>
</dbReference>
<comment type="similarity">
    <text evidence="7">Belongs to the binding-protein-dependent transport system permease family.</text>
</comment>
<dbReference type="PROSITE" id="PS50928">
    <property type="entry name" value="ABC_TM1"/>
    <property type="match status" value="1"/>
</dbReference>
<dbReference type="GO" id="GO:0005886">
    <property type="term" value="C:plasma membrane"/>
    <property type="evidence" value="ECO:0007669"/>
    <property type="project" value="UniProtKB-SubCell"/>
</dbReference>
<sequence length="350" mass="37539">MMRTSGPTGRTGLTGRLGLTGFTGFVARRAVGAVVTLFVLSVVIYAVFYVAPGDVAQITCGPRCSPAQVHQVAEQLRLDDPLYTRYVDFLRGIVAGHDYSTGTGVLHCDAPCLGLSYQTDQQVTDLILNKVPVTGSLALGAMVLWLILGVGTGVLSAWRRGRLTERVLTAVTLAGTATPVFVIGLLLMIVVCGQLQWLPFPQYVPFTDDPQQWAWNLLLPWLSLALIESAKYARLTRSAMLETLAEDHVRTFRAYGVKESSVIGRHALRGALAPVIALSANDFGTMFGGALLTETLFGLPGLGRELVQAVRVVDLPVVVGMVLVTGFFVVLANAVADVLYAVADRRVVLA</sequence>
<dbReference type="InterPro" id="IPR035906">
    <property type="entry name" value="MetI-like_sf"/>
</dbReference>
<dbReference type="EMBL" id="BNBT01000050">
    <property type="protein sequence ID" value="GHE64270.1"/>
    <property type="molecule type" value="Genomic_DNA"/>
</dbReference>
<evidence type="ECO:0000256" key="7">
    <source>
        <dbReference type="RuleBase" id="RU363032"/>
    </source>
</evidence>
<gene>
    <name evidence="9" type="ORF">GCM10018785_36510</name>
</gene>
<dbReference type="SUPFAM" id="SSF161098">
    <property type="entry name" value="MetI-like"/>
    <property type="match status" value="1"/>
</dbReference>
<keyword evidence="10" id="KW-1185">Reference proteome</keyword>
<dbReference type="GO" id="GO:0071916">
    <property type="term" value="F:dipeptide transmembrane transporter activity"/>
    <property type="evidence" value="ECO:0007669"/>
    <property type="project" value="TreeGrafter"/>
</dbReference>
<feature type="transmembrane region" description="Helical" evidence="7">
    <location>
        <begin position="137"/>
        <end position="158"/>
    </location>
</feature>
<dbReference type="InterPro" id="IPR045621">
    <property type="entry name" value="BPD_transp_1_N"/>
</dbReference>
<evidence type="ECO:0000256" key="1">
    <source>
        <dbReference type="ARBA" id="ARBA00004651"/>
    </source>
</evidence>
<evidence type="ECO:0000256" key="6">
    <source>
        <dbReference type="ARBA" id="ARBA00023136"/>
    </source>
</evidence>
<accession>A0A918ZR17</accession>
<keyword evidence="6 7" id="KW-0472">Membrane</keyword>
<feature type="transmembrane region" description="Helical" evidence="7">
    <location>
        <begin position="30"/>
        <end position="51"/>
    </location>
</feature>
<evidence type="ECO:0000313" key="9">
    <source>
        <dbReference type="EMBL" id="GHE64270.1"/>
    </source>
</evidence>
<evidence type="ECO:0000259" key="8">
    <source>
        <dbReference type="PROSITE" id="PS50928"/>
    </source>
</evidence>
<feature type="transmembrane region" description="Helical" evidence="7">
    <location>
        <begin position="213"/>
        <end position="230"/>
    </location>
</feature>
<reference evidence="9" key="2">
    <citation type="submission" date="2020-09" db="EMBL/GenBank/DDBJ databases">
        <authorList>
            <person name="Sun Q."/>
            <person name="Ohkuma M."/>
        </authorList>
    </citation>
    <scope>NUCLEOTIDE SEQUENCE</scope>
    <source>
        <strain evidence="9">JCM 4784</strain>
    </source>
</reference>
<comment type="caution">
    <text evidence="9">The sequence shown here is derived from an EMBL/GenBank/DDBJ whole genome shotgun (WGS) entry which is preliminary data.</text>
</comment>
<evidence type="ECO:0000256" key="2">
    <source>
        <dbReference type="ARBA" id="ARBA00022448"/>
    </source>
</evidence>
<evidence type="ECO:0000313" key="10">
    <source>
        <dbReference type="Proteomes" id="UP000608024"/>
    </source>
</evidence>